<evidence type="ECO:0000259" key="1">
    <source>
        <dbReference type="Pfam" id="PF07179"/>
    </source>
</evidence>
<name>A0A2M9D6T7_9MICO</name>
<dbReference type="OrthoDB" id="5022246at2"/>
<dbReference type="EMBL" id="PGFH01000001">
    <property type="protein sequence ID" value="PJJ81429.1"/>
    <property type="molecule type" value="Genomic_DNA"/>
</dbReference>
<dbReference type="AlphaFoldDB" id="A0A2M9D6T7"/>
<feature type="domain" description="SseB protein N-terminal" evidence="1">
    <location>
        <begin position="24"/>
        <end position="134"/>
    </location>
</feature>
<dbReference type="Proteomes" id="UP000231742">
    <property type="component" value="Unassembled WGS sequence"/>
</dbReference>
<evidence type="ECO:0000313" key="2">
    <source>
        <dbReference type="EMBL" id="PJJ81429.1"/>
    </source>
</evidence>
<reference evidence="2 3" key="1">
    <citation type="submission" date="2017-11" db="EMBL/GenBank/DDBJ databases">
        <title>Genomic Encyclopedia of Archaeal and Bacterial Type Strains, Phase II (KMG-II): From Individual Species to Whole Genera.</title>
        <authorList>
            <person name="Goeker M."/>
        </authorList>
    </citation>
    <scope>NUCLEOTIDE SEQUENCE [LARGE SCALE GENOMIC DNA]</scope>
    <source>
        <strain evidence="2 3">DSM 16400</strain>
    </source>
</reference>
<gene>
    <name evidence="2" type="ORF">CLV85_0605</name>
</gene>
<protein>
    <submittedName>
        <fullName evidence="2">Type III secretion system (T3SS) SseB-like protein</fullName>
    </submittedName>
</protein>
<dbReference type="RefSeq" id="WP_100388110.1">
    <property type="nucleotide sequence ID" value="NZ_BMZU01000001.1"/>
</dbReference>
<organism evidence="2 3">
    <name type="scientific">Salinibacterium amurskyense</name>
    <dbReference type="NCBI Taxonomy" id="205941"/>
    <lineage>
        <taxon>Bacteria</taxon>
        <taxon>Bacillati</taxon>
        <taxon>Actinomycetota</taxon>
        <taxon>Actinomycetes</taxon>
        <taxon>Micrococcales</taxon>
        <taxon>Microbacteriaceae</taxon>
        <taxon>Salinibacterium</taxon>
    </lineage>
</organism>
<comment type="caution">
    <text evidence="2">The sequence shown here is derived from an EMBL/GenBank/DDBJ whole genome shotgun (WGS) entry which is preliminary data.</text>
</comment>
<sequence>MASSTSAAQSAEFSSPMLAQALEAGDPMSVALALRNDRVMVPMLVDVSSGEDAAEGAEPQVRVFRRGEADKYMLLLFSSVDTYVAMLPEETDHQVVAYRADDLRAFLETNKGVLESVWFDVAGPHAMQASPDDIVDALTLS</sequence>
<accession>A0A2M9D6T7</accession>
<evidence type="ECO:0000313" key="3">
    <source>
        <dbReference type="Proteomes" id="UP000231742"/>
    </source>
</evidence>
<dbReference type="InterPro" id="IPR009839">
    <property type="entry name" value="SseB_N"/>
</dbReference>
<dbReference type="Pfam" id="PF07179">
    <property type="entry name" value="SseB"/>
    <property type="match status" value="1"/>
</dbReference>
<keyword evidence="3" id="KW-1185">Reference proteome</keyword>
<proteinExistence type="predicted"/>